<dbReference type="Proteomes" id="UP000244336">
    <property type="component" value="Chromosome 3"/>
</dbReference>
<proteinExistence type="predicted"/>
<evidence type="ECO:0000256" key="1">
    <source>
        <dbReference type="SAM" id="MobiDB-lite"/>
    </source>
</evidence>
<evidence type="ECO:0000313" key="3">
    <source>
        <dbReference type="Proteomes" id="UP000244336"/>
    </source>
</evidence>
<organism evidence="2 3">
    <name type="scientific">Panicum hallii var. hallii</name>
    <dbReference type="NCBI Taxonomy" id="1504633"/>
    <lineage>
        <taxon>Eukaryota</taxon>
        <taxon>Viridiplantae</taxon>
        <taxon>Streptophyta</taxon>
        <taxon>Embryophyta</taxon>
        <taxon>Tracheophyta</taxon>
        <taxon>Spermatophyta</taxon>
        <taxon>Magnoliopsida</taxon>
        <taxon>Liliopsida</taxon>
        <taxon>Poales</taxon>
        <taxon>Poaceae</taxon>
        <taxon>PACMAD clade</taxon>
        <taxon>Panicoideae</taxon>
        <taxon>Panicodae</taxon>
        <taxon>Paniceae</taxon>
        <taxon>Panicinae</taxon>
        <taxon>Panicum</taxon>
        <taxon>Panicum sect. Panicum</taxon>
    </lineage>
</organism>
<dbReference type="AlphaFoldDB" id="A0A2T7EG92"/>
<name>A0A2T7EG92_9POAL</name>
<feature type="compositionally biased region" description="Basic and acidic residues" evidence="1">
    <location>
        <begin position="26"/>
        <end position="36"/>
    </location>
</feature>
<gene>
    <name evidence="2" type="ORF">GQ55_3G373500</name>
</gene>
<feature type="region of interest" description="Disordered" evidence="1">
    <location>
        <begin position="1"/>
        <end position="40"/>
    </location>
</feature>
<accession>A0A2T7EG92</accession>
<dbReference type="Gramene" id="PUZ66846">
    <property type="protein sequence ID" value="PUZ66846"/>
    <property type="gene ID" value="GQ55_3G373500"/>
</dbReference>
<protein>
    <submittedName>
        <fullName evidence="2">Uncharacterized protein</fullName>
    </submittedName>
</protein>
<evidence type="ECO:0000313" key="2">
    <source>
        <dbReference type="EMBL" id="PUZ66846.1"/>
    </source>
</evidence>
<sequence>MASDAEAARGVEGTGPRPVHRRLKHRGGDGRNKQERWGSAAGCGWGRWPWGQVALVEGDGGGLRKMCGSGN</sequence>
<keyword evidence="3" id="KW-1185">Reference proteome</keyword>
<reference evidence="2 3" key="1">
    <citation type="submission" date="2018-04" db="EMBL/GenBank/DDBJ databases">
        <title>WGS assembly of Panicum hallii var. hallii HAL2.</title>
        <authorList>
            <person name="Lovell J."/>
            <person name="Jenkins J."/>
            <person name="Lowry D."/>
            <person name="Mamidi S."/>
            <person name="Sreedasyam A."/>
            <person name="Weng X."/>
            <person name="Barry K."/>
            <person name="Bonette J."/>
            <person name="Campitelli B."/>
            <person name="Daum C."/>
            <person name="Gordon S."/>
            <person name="Gould B."/>
            <person name="Lipzen A."/>
            <person name="MacQueen A."/>
            <person name="Palacio-Mejia J."/>
            <person name="Plott C."/>
            <person name="Shakirov E."/>
            <person name="Shu S."/>
            <person name="Yoshinaga Y."/>
            <person name="Zane M."/>
            <person name="Rokhsar D."/>
            <person name="Grimwood J."/>
            <person name="Schmutz J."/>
            <person name="Juenger T."/>
        </authorList>
    </citation>
    <scope>NUCLEOTIDE SEQUENCE [LARGE SCALE GENOMIC DNA]</scope>
    <source>
        <strain evidence="3">cv. HAL2</strain>
    </source>
</reference>
<dbReference type="EMBL" id="CM009751">
    <property type="protein sequence ID" value="PUZ66846.1"/>
    <property type="molecule type" value="Genomic_DNA"/>
</dbReference>